<accession>A0A2N3VGX0</accession>
<comment type="caution">
    <text evidence="2">The sequence shown here is derived from an EMBL/GenBank/DDBJ whole genome shotgun (WGS) entry which is preliminary data.</text>
</comment>
<dbReference type="GO" id="GO:0016787">
    <property type="term" value="F:hydrolase activity"/>
    <property type="evidence" value="ECO:0007669"/>
    <property type="project" value="UniProtKB-KW"/>
</dbReference>
<protein>
    <submittedName>
        <fullName evidence="2">Alpha/beta hydrolase family protein</fullName>
    </submittedName>
</protein>
<evidence type="ECO:0000256" key="1">
    <source>
        <dbReference type="ARBA" id="ARBA00022801"/>
    </source>
</evidence>
<organism evidence="2 3">
    <name type="scientific">Nocardia fluminea</name>
    <dbReference type="NCBI Taxonomy" id="134984"/>
    <lineage>
        <taxon>Bacteria</taxon>
        <taxon>Bacillati</taxon>
        <taxon>Actinomycetota</taxon>
        <taxon>Actinomycetes</taxon>
        <taxon>Mycobacteriales</taxon>
        <taxon>Nocardiaceae</taxon>
        <taxon>Nocardia</taxon>
    </lineage>
</organism>
<dbReference type="SUPFAM" id="SSF53474">
    <property type="entry name" value="alpha/beta-Hydrolases"/>
    <property type="match status" value="1"/>
</dbReference>
<dbReference type="Proteomes" id="UP000233766">
    <property type="component" value="Unassembled WGS sequence"/>
</dbReference>
<dbReference type="EMBL" id="PJMW01000002">
    <property type="protein sequence ID" value="PKV80877.1"/>
    <property type="molecule type" value="Genomic_DNA"/>
</dbReference>
<dbReference type="Gene3D" id="3.40.50.1820">
    <property type="entry name" value="alpha/beta hydrolase"/>
    <property type="match status" value="1"/>
</dbReference>
<gene>
    <name evidence="2" type="ORF">ATK86_5314</name>
</gene>
<dbReference type="OrthoDB" id="4562399at2"/>
<keyword evidence="3" id="KW-1185">Reference proteome</keyword>
<proteinExistence type="predicted"/>
<keyword evidence="1 2" id="KW-0378">Hydrolase</keyword>
<evidence type="ECO:0000313" key="2">
    <source>
        <dbReference type="EMBL" id="PKV80877.1"/>
    </source>
</evidence>
<dbReference type="InterPro" id="IPR029058">
    <property type="entry name" value="AB_hydrolase_fold"/>
</dbReference>
<name>A0A2N3VGX0_9NOCA</name>
<dbReference type="RefSeq" id="WP_101466726.1">
    <property type="nucleotide sequence ID" value="NZ_PJMW01000002.1"/>
</dbReference>
<dbReference type="AlphaFoldDB" id="A0A2N3VGX0"/>
<dbReference type="SMART" id="SM01110">
    <property type="entry name" value="Cutinase"/>
    <property type="match status" value="1"/>
</dbReference>
<dbReference type="InterPro" id="IPR000675">
    <property type="entry name" value="Cutinase/axe"/>
</dbReference>
<evidence type="ECO:0000313" key="3">
    <source>
        <dbReference type="Proteomes" id="UP000233766"/>
    </source>
</evidence>
<reference evidence="2 3" key="1">
    <citation type="submission" date="2017-12" db="EMBL/GenBank/DDBJ databases">
        <title>Sequencing the genomes of 1000 Actinobacteria strains.</title>
        <authorList>
            <person name="Klenk H.-P."/>
        </authorList>
    </citation>
    <scope>NUCLEOTIDE SEQUENCE [LARGE SCALE GENOMIC DNA]</scope>
    <source>
        <strain evidence="2 3">DSM 44489</strain>
    </source>
</reference>
<sequence>MIDVLILPGTGFPRGDGISLAFADALDLSKFRPRIVEYAAAYGGLDMPYAESRYTGRRALLQAITGYRPFVLGGYSQGAGIAGNLAVEIAQHMPGVMSDHLVGCALIADPSRPIGAGMPHRPPAPGYGIAGQRAVSGVPTWWAAADGDPITALPAGNPLRSIADLTEWYSLAGPDEIARWGADLVEKCRSGLHQRWWSLDNWRKWTGALAYARGYLIDGRHTTDYLRLGHVQALADVLNREEF</sequence>